<evidence type="ECO:0000313" key="3">
    <source>
        <dbReference type="EMBL" id="CAD9082984.1"/>
    </source>
</evidence>
<gene>
    <name evidence="3" type="ORF">PCOS0759_LOCUS6226</name>
</gene>
<dbReference type="SUPFAM" id="SSF53474">
    <property type="entry name" value="alpha/beta-Hydrolases"/>
    <property type="match status" value="1"/>
</dbReference>
<dbReference type="Gene3D" id="3.40.50.1820">
    <property type="entry name" value="alpha/beta hydrolase"/>
    <property type="match status" value="1"/>
</dbReference>
<name>A0A7S1KRD5_9EUKA</name>
<feature type="compositionally biased region" description="Pro residues" evidence="1">
    <location>
        <begin position="19"/>
        <end position="29"/>
    </location>
</feature>
<sequence>MTQNDLLSVPTAAAHLTPIPHPVSSPPPLSVADSQQTGGGTTIAIPPSSGSSCVSPTSLHPHQEREVSSFVSTSGASSSQQEQLQNSTQASEESNNDDNVVIDVVMSPATRELSVVRRQGEKQHSKSYQQLAVMIEKYKLLLKQPSSGSLMDPQELLTEEDAEKNNASRKKRRTLLCLTWSCTCTFTCAIFAICSLLAMTVFFWVITLLLSEATWSMAFFLNPDFAGCERDLTPFFHWSPTWENQTSEQYNFLTNLVIPEANRTQLSQIEFRAADGFGMLRGIVLKSLNPDAKTVITVHGIRSCLTRDAPRVTAMLLWRHGYNVVSFNVRNHRWSDRDTGYATFGSLELFDVEGAVQYALNHNISRTRDEIGTYGMSHGGATVASHFGLYEGTRATFLDSPACDVVSTLKYNGAFDFALWAHCTFRWSKELHDCAPFKRGPLHLLKQLSASNERHLHFEISEKDETVPPYSIRNCIAAVEERIPTSSHSTPTFHGRSMVFDIFAYRERLLSFFDSALA</sequence>
<feature type="region of interest" description="Disordered" evidence="1">
    <location>
        <begin position="17"/>
        <end position="99"/>
    </location>
</feature>
<keyword evidence="2" id="KW-1133">Transmembrane helix</keyword>
<feature type="compositionally biased region" description="Low complexity" evidence="1">
    <location>
        <begin position="68"/>
        <end position="79"/>
    </location>
</feature>
<evidence type="ECO:0000256" key="2">
    <source>
        <dbReference type="SAM" id="Phobius"/>
    </source>
</evidence>
<organism evidence="3">
    <name type="scientific">Percolomonas cosmopolitus</name>
    <dbReference type="NCBI Taxonomy" id="63605"/>
    <lineage>
        <taxon>Eukaryota</taxon>
        <taxon>Discoba</taxon>
        <taxon>Heterolobosea</taxon>
        <taxon>Tetramitia</taxon>
        <taxon>Eutetramitia</taxon>
        <taxon>Percolomonadidae</taxon>
        <taxon>Percolomonas</taxon>
    </lineage>
</organism>
<keyword evidence="2" id="KW-0472">Membrane</keyword>
<feature type="compositionally biased region" description="Polar residues" evidence="1">
    <location>
        <begin position="80"/>
        <end position="93"/>
    </location>
</feature>
<feature type="compositionally biased region" description="Low complexity" evidence="1">
    <location>
        <begin position="46"/>
        <end position="58"/>
    </location>
</feature>
<accession>A0A7S1KRD5</accession>
<evidence type="ECO:0000256" key="1">
    <source>
        <dbReference type="SAM" id="MobiDB-lite"/>
    </source>
</evidence>
<reference evidence="3" key="1">
    <citation type="submission" date="2021-01" db="EMBL/GenBank/DDBJ databases">
        <authorList>
            <person name="Corre E."/>
            <person name="Pelletier E."/>
            <person name="Niang G."/>
            <person name="Scheremetjew M."/>
            <person name="Finn R."/>
            <person name="Kale V."/>
            <person name="Holt S."/>
            <person name="Cochrane G."/>
            <person name="Meng A."/>
            <person name="Brown T."/>
            <person name="Cohen L."/>
        </authorList>
    </citation>
    <scope>NUCLEOTIDE SEQUENCE</scope>
    <source>
        <strain evidence="3">WS</strain>
    </source>
</reference>
<keyword evidence="2" id="KW-0812">Transmembrane</keyword>
<dbReference type="InterPro" id="IPR029058">
    <property type="entry name" value="AB_hydrolase_fold"/>
</dbReference>
<dbReference type="AlphaFoldDB" id="A0A7S1KRD5"/>
<evidence type="ECO:0008006" key="4">
    <source>
        <dbReference type="Google" id="ProtNLM"/>
    </source>
</evidence>
<proteinExistence type="predicted"/>
<feature type="transmembrane region" description="Helical" evidence="2">
    <location>
        <begin position="175"/>
        <end position="206"/>
    </location>
</feature>
<dbReference type="EMBL" id="HBGD01007467">
    <property type="protein sequence ID" value="CAD9082984.1"/>
    <property type="molecule type" value="Transcribed_RNA"/>
</dbReference>
<protein>
    <recommendedName>
        <fullName evidence="4">Peptidase S9 prolyl oligopeptidase catalytic domain-containing protein</fullName>
    </recommendedName>
</protein>